<dbReference type="InterPro" id="IPR013321">
    <property type="entry name" value="Arc_rbn_hlx_hlx"/>
</dbReference>
<dbReference type="Gene3D" id="1.10.1220.10">
    <property type="entry name" value="Met repressor-like"/>
    <property type="match status" value="1"/>
</dbReference>
<accession>A0A2M8ELG7</accession>
<comment type="caution">
    <text evidence="1">The sequence shown here is derived from an EMBL/GenBank/DDBJ whole genome shotgun (WGS) entry which is preliminary data.</text>
</comment>
<dbReference type="Proteomes" id="UP000229756">
    <property type="component" value="Unassembled WGS sequence"/>
</dbReference>
<proteinExistence type="predicted"/>
<reference evidence="2" key="1">
    <citation type="submission" date="2017-09" db="EMBL/GenBank/DDBJ databases">
        <title>Depth-based differentiation of microbial function through sediment-hosted aquifers and enrichment of novel symbionts in the deep terrestrial subsurface.</title>
        <authorList>
            <person name="Probst A.J."/>
            <person name="Ladd B."/>
            <person name="Jarett J.K."/>
            <person name="Geller-Mcgrath D.E."/>
            <person name="Sieber C.M.K."/>
            <person name="Emerson J.B."/>
            <person name="Anantharaman K."/>
            <person name="Thomas B.C."/>
            <person name="Malmstrom R."/>
            <person name="Stieglmeier M."/>
            <person name="Klingl A."/>
            <person name="Woyke T."/>
            <person name="Ryan C.M."/>
            <person name="Banfield J.F."/>
        </authorList>
    </citation>
    <scope>NUCLEOTIDE SEQUENCE [LARGE SCALE GENOMIC DNA]</scope>
</reference>
<gene>
    <name evidence="1" type="ORF">CO058_02790</name>
</gene>
<protein>
    <recommendedName>
        <fullName evidence="3">Type II toxin-antitoxin system antitoxin, RelB/DinJ family</fullName>
    </recommendedName>
</protein>
<dbReference type="EMBL" id="PFSJ01000021">
    <property type="protein sequence ID" value="PJC23568.1"/>
    <property type="molecule type" value="Genomic_DNA"/>
</dbReference>
<dbReference type="AlphaFoldDB" id="A0A2M8ELG7"/>
<evidence type="ECO:0000313" key="2">
    <source>
        <dbReference type="Proteomes" id="UP000229756"/>
    </source>
</evidence>
<sequence length="103" mass="11646">MRLDKAPIKYIFRSMNTVISVRIDKKLKNLAQEVAESAGLKLGTLISAYLRQVVYTRRIELYAPEQMTPKLENLIAGIEADLESGKISKKFDSANDFLADLKK</sequence>
<dbReference type="GO" id="GO:0006355">
    <property type="term" value="P:regulation of DNA-templated transcription"/>
    <property type="evidence" value="ECO:0007669"/>
    <property type="project" value="InterPro"/>
</dbReference>
<organism evidence="1 2">
    <name type="scientific">candidate division WWE3 bacterium CG_4_9_14_0_2_um_filter_35_11</name>
    <dbReference type="NCBI Taxonomy" id="1975077"/>
    <lineage>
        <taxon>Bacteria</taxon>
        <taxon>Katanobacteria</taxon>
    </lineage>
</organism>
<dbReference type="InterPro" id="IPR007337">
    <property type="entry name" value="RelB/DinJ"/>
</dbReference>
<dbReference type="Pfam" id="PF04221">
    <property type="entry name" value="RelB"/>
    <property type="match status" value="1"/>
</dbReference>
<name>A0A2M8ELG7_UNCKA</name>
<evidence type="ECO:0000313" key="1">
    <source>
        <dbReference type="EMBL" id="PJC23568.1"/>
    </source>
</evidence>
<evidence type="ECO:0008006" key="3">
    <source>
        <dbReference type="Google" id="ProtNLM"/>
    </source>
</evidence>